<evidence type="ECO:0000256" key="1">
    <source>
        <dbReference type="ARBA" id="ARBA00003408"/>
    </source>
</evidence>
<dbReference type="NCBIfam" id="TIGR00797">
    <property type="entry name" value="matE"/>
    <property type="match status" value="1"/>
</dbReference>
<protein>
    <recommendedName>
        <fullName evidence="4">Probable multidrug resistance protein NorM</fullName>
    </recommendedName>
    <alternativeName>
        <fullName evidence="12">Multidrug-efflux transporter</fullName>
    </alternativeName>
</protein>
<feature type="transmembrane region" description="Helical" evidence="13">
    <location>
        <begin position="389"/>
        <end position="412"/>
    </location>
</feature>
<dbReference type="RefSeq" id="WP_380965142.1">
    <property type="nucleotide sequence ID" value="NZ_JBHTCO010000005.1"/>
</dbReference>
<sequence length="458" mass="50749">MYQTHSMGKKTRLLISILIPILITQLGMYAMNFFDTVMSGHASADDLAGVAIGSSLWTPIFTGLSGILLSLTPIISQLIGANKRENIPFSLMQAIYLAVVIAVAVMVIGGLVVNPILNAMDLSPQVQDIAYRYLKALAWGMIPLFVYNALRCFIDSHGQTRLTMIITLTALPINIIFNYFMIFGKMGFPRLGGVGAGYASAIAYWIITFIALFVIIYKQPFADYKVFKKLYRVSFASWKEQLKIGVPIGFSIFFETSIFSAVTLFMSKYSTIIVAAHQSAMNFASALYMIPLSISMALTIAVGFEAGAARFQDAKQYSYIGIAIAISMAIIFAIAVFLLNGQIAKLYSTDTQVRHMIKEFVIYAIFFQISDALGAPIQGILRGYKDVNITLVMTLVSYWIIGLPLGYILANFTPLEPFGYWIGLIVGLAVGAICLFIRLSVVQRRFRRLILQRKQLEC</sequence>
<organism evidence="14 15">
    <name type="scientific">Scopulibacillus cellulosilyticus</name>
    <dbReference type="NCBI Taxonomy" id="2665665"/>
    <lineage>
        <taxon>Bacteria</taxon>
        <taxon>Bacillati</taxon>
        <taxon>Bacillota</taxon>
        <taxon>Bacilli</taxon>
        <taxon>Bacillales</taxon>
        <taxon>Sporolactobacillaceae</taxon>
        <taxon>Scopulibacillus</taxon>
    </lineage>
</organism>
<evidence type="ECO:0000256" key="3">
    <source>
        <dbReference type="ARBA" id="ARBA00010199"/>
    </source>
</evidence>
<dbReference type="PIRSF" id="PIRSF006603">
    <property type="entry name" value="DinF"/>
    <property type="match status" value="1"/>
</dbReference>
<dbReference type="EMBL" id="JBHTCO010000005">
    <property type="protein sequence ID" value="MFC7392728.1"/>
    <property type="molecule type" value="Genomic_DNA"/>
</dbReference>
<feature type="transmembrane region" description="Helical" evidence="13">
    <location>
        <begin position="202"/>
        <end position="221"/>
    </location>
</feature>
<evidence type="ECO:0000256" key="6">
    <source>
        <dbReference type="ARBA" id="ARBA00022449"/>
    </source>
</evidence>
<evidence type="ECO:0000256" key="9">
    <source>
        <dbReference type="ARBA" id="ARBA00022989"/>
    </source>
</evidence>
<feature type="transmembrane region" description="Helical" evidence="13">
    <location>
        <begin position="129"/>
        <end position="150"/>
    </location>
</feature>
<evidence type="ECO:0000256" key="5">
    <source>
        <dbReference type="ARBA" id="ARBA00022448"/>
    </source>
</evidence>
<dbReference type="InterPro" id="IPR002528">
    <property type="entry name" value="MATE_fam"/>
</dbReference>
<comment type="function">
    <text evidence="1">Multidrug efflux pump.</text>
</comment>
<dbReference type="Pfam" id="PF01554">
    <property type="entry name" value="MatE"/>
    <property type="match status" value="2"/>
</dbReference>
<evidence type="ECO:0000256" key="13">
    <source>
        <dbReference type="SAM" id="Phobius"/>
    </source>
</evidence>
<keyword evidence="9 13" id="KW-1133">Transmembrane helix</keyword>
<dbReference type="Proteomes" id="UP001596505">
    <property type="component" value="Unassembled WGS sequence"/>
</dbReference>
<keyword evidence="5" id="KW-0813">Transport</keyword>
<comment type="caution">
    <text evidence="14">The sequence shown here is derived from an EMBL/GenBank/DDBJ whole genome shotgun (WGS) entry which is preliminary data.</text>
</comment>
<feature type="transmembrane region" description="Helical" evidence="13">
    <location>
        <begin position="286"/>
        <end position="307"/>
    </location>
</feature>
<comment type="subcellular location">
    <subcellularLocation>
        <location evidence="2">Cell membrane</location>
        <topology evidence="2">Multi-pass membrane protein</topology>
    </subcellularLocation>
</comment>
<dbReference type="InterPro" id="IPR048279">
    <property type="entry name" value="MdtK-like"/>
</dbReference>
<feature type="transmembrane region" description="Helical" evidence="13">
    <location>
        <begin position="242"/>
        <end position="266"/>
    </location>
</feature>
<keyword evidence="15" id="KW-1185">Reference proteome</keyword>
<feature type="transmembrane region" description="Helical" evidence="13">
    <location>
        <begin position="94"/>
        <end position="117"/>
    </location>
</feature>
<keyword evidence="11 13" id="KW-0472">Membrane</keyword>
<keyword evidence="10" id="KW-0406">Ion transport</keyword>
<dbReference type="PANTHER" id="PTHR43298">
    <property type="entry name" value="MULTIDRUG RESISTANCE PROTEIN NORM-RELATED"/>
    <property type="match status" value="1"/>
</dbReference>
<keyword evidence="7" id="KW-1003">Cell membrane</keyword>
<evidence type="ECO:0000313" key="15">
    <source>
        <dbReference type="Proteomes" id="UP001596505"/>
    </source>
</evidence>
<evidence type="ECO:0000256" key="2">
    <source>
        <dbReference type="ARBA" id="ARBA00004651"/>
    </source>
</evidence>
<dbReference type="CDD" id="cd13131">
    <property type="entry name" value="MATE_NorM_like"/>
    <property type="match status" value="1"/>
</dbReference>
<evidence type="ECO:0000256" key="8">
    <source>
        <dbReference type="ARBA" id="ARBA00022692"/>
    </source>
</evidence>
<evidence type="ECO:0000256" key="12">
    <source>
        <dbReference type="ARBA" id="ARBA00031636"/>
    </source>
</evidence>
<comment type="similarity">
    <text evidence="3">Belongs to the multi antimicrobial extrusion (MATE) (TC 2.A.66.1) family.</text>
</comment>
<evidence type="ECO:0000256" key="4">
    <source>
        <dbReference type="ARBA" id="ARBA00020268"/>
    </source>
</evidence>
<reference evidence="15" key="1">
    <citation type="journal article" date="2019" name="Int. J. Syst. Evol. Microbiol.">
        <title>The Global Catalogue of Microorganisms (GCM) 10K type strain sequencing project: providing services to taxonomists for standard genome sequencing and annotation.</title>
        <authorList>
            <consortium name="The Broad Institute Genomics Platform"/>
            <consortium name="The Broad Institute Genome Sequencing Center for Infectious Disease"/>
            <person name="Wu L."/>
            <person name="Ma J."/>
        </authorList>
    </citation>
    <scope>NUCLEOTIDE SEQUENCE [LARGE SCALE GENOMIC DNA]</scope>
    <source>
        <strain evidence="15">CGMCC 1.16305</strain>
    </source>
</reference>
<dbReference type="InterPro" id="IPR050222">
    <property type="entry name" value="MATE_MdtK"/>
</dbReference>
<name>A0ABW2PTH8_9BACL</name>
<evidence type="ECO:0000313" key="14">
    <source>
        <dbReference type="EMBL" id="MFC7392728.1"/>
    </source>
</evidence>
<accession>A0ABW2PTH8</accession>
<proteinExistence type="inferred from homology"/>
<evidence type="ECO:0000256" key="7">
    <source>
        <dbReference type="ARBA" id="ARBA00022475"/>
    </source>
</evidence>
<feature type="transmembrane region" description="Helical" evidence="13">
    <location>
        <begin position="60"/>
        <end position="82"/>
    </location>
</feature>
<feature type="transmembrane region" description="Helical" evidence="13">
    <location>
        <begin position="360"/>
        <end position="377"/>
    </location>
</feature>
<feature type="transmembrane region" description="Helical" evidence="13">
    <location>
        <begin position="319"/>
        <end position="340"/>
    </location>
</feature>
<keyword evidence="8 13" id="KW-0812">Transmembrane</keyword>
<evidence type="ECO:0000256" key="11">
    <source>
        <dbReference type="ARBA" id="ARBA00023136"/>
    </source>
</evidence>
<gene>
    <name evidence="14" type="ORF">ACFQRG_06985</name>
</gene>
<feature type="transmembrane region" description="Helical" evidence="13">
    <location>
        <begin position="418"/>
        <end position="441"/>
    </location>
</feature>
<evidence type="ECO:0000256" key="10">
    <source>
        <dbReference type="ARBA" id="ARBA00023065"/>
    </source>
</evidence>
<dbReference type="PANTHER" id="PTHR43298:SF2">
    <property type="entry name" value="FMN_FAD EXPORTER YEEO-RELATED"/>
    <property type="match status" value="1"/>
</dbReference>
<feature type="transmembrane region" description="Helical" evidence="13">
    <location>
        <begin position="162"/>
        <end position="182"/>
    </location>
</feature>
<keyword evidence="6" id="KW-0050">Antiport</keyword>